<dbReference type="InterPro" id="IPR012317">
    <property type="entry name" value="Poly(ADP-ribose)pol_cat_dom"/>
</dbReference>
<dbReference type="Pfam" id="PF23254">
    <property type="entry name" value="KH_PARP14_8"/>
    <property type="match status" value="1"/>
</dbReference>
<feature type="domain" description="Macro" evidence="12">
    <location>
        <begin position="1201"/>
        <end position="1375"/>
    </location>
</feature>
<evidence type="ECO:0000259" key="11">
    <source>
        <dbReference type="PROSITE" id="PS51059"/>
    </source>
</evidence>
<dbReference type="FunFam" id="3.90.228.10:FF:000008">
    <property type="entry name" value="Poly [ADP-ribose] polymerase"/>
    <property type="match status" value="1"/>
</dbReference>
<evidence type="ECO:0000256" key="1">
    <source>
        <dbReference type="ARBA" id="ARBA00004123"/>
    </source>
</evidence>
<dbReference type="Pfam" id="PF22005">
    <property type="entry name" value="WWE_1"/>
    <property type="match status" value="1"/>
</dbReference>
<keyword evidence="3 7" id="KW-0808">Transferase</keyword>
<dbReference type="GO" id="GO:0005737">
    <property type="term" value="C:cytoplasm"/>
    <property type="evidence" value="ECO:0007669"/>
    <property type="project" value="TreeGrafter"/>
</dbReference>
<dbReference type="GO" id="GO:0005634">
    <property type="term" value="C:nucleus"/>
    <property type="evidence" value="ECO:0007669"/>
    <property type="project" value="UniProtKB-SubCell"/>
</dbReference>
<feature type="compositionally biased region" description="Polar residues" evidence="9">
    <location>
        <begin position="968"/>
        <end position="980"/>
    </location>
</feature>
<dbReference type="InterPro" id="IPR057049">
    <property type="entry name" value="PARP14_KH_8"/>
</dbReference>
<dbReference type="GeneID" id="115403120"/>
<dbReference type="PROSITE" id="PS51059">
    <property type="entry name" value="PARP_CATALYTIC"/>
    <property type="match status" value="1"/>
</dbReference>
<dbReference type="InterPro" id="IPR057047">
    <property type="entry name" value="PARP14_KH_5"/>
</dbReference>
<dbReference type="OrthoDB" id="6133115at2759"/>
<keyword evidence="8" id="KW-0175">Coiled coil</keyword>
<dbReference type="PROSITE" id="PS50918">
    <property type="entry name" value="WWE"/>
    <property type="match status" value="1"/>
</dbReference>
<feature type="coiled-coil region" evidence="8">
    <location>
        <begin position="437"/>
        <end position="464"/>
    </location>
</feature>
<sequence>MADEYAFALLVELEDAGVPKLKNKLVKYFQSRKSSGGDCEVDYKQGERTAVLRFRREEDRRNVLEKQAHQISLDQGVLKLTVRLNTPEPSVTPQKTPSKEDNKEVDAAVTIQQLTTDKVQSAAEGQTEAGGSQDDAEDDELCCTSAVLGNIPKPIHLEYLEMLVENIIKNPDSPVNPKSFTLQVIPDISSAVVTFQSEKDNTNFLKKCPQHRTFQNKGLTVRPLEATKQIAIEDIQNVNEEILTLSFENEGLDVEKVVLDEDGESAFITFRSHKGVKKITEQKHKIKENEYRVYPFYESLGVVLYGKDKPSLKLPAEISESIDSAVWKYLTDNPSAAQTIRSDLAKHFCNVNLSQPVVCLSPVPSLLQCKDAKATIKKWTRTVKSAFAQAMSQFRSLQFSPELQIFEECEMKIAQMNENVVAVPDRARGVLSVVGLVKDVDRLHKQLSDLIANIEKRVQREKSSLTQNIHMSPSTFHILSQDGFQERLQKQFPDLLVSYEKEEAMLKITGTTNELFAGNQAIINITMLMKRQILELDGSLFDLLKGEQEEELTEAFLTSNGMNVAFEISARRVELLGVSEKDLEDASDYLAQLLKSDYIDVEDQKVLTMPEWQQLVSQLEKANTKLCRTQICTKGTQVVVSGYKDNVDKVSKELNDFILQNTEVEEPIVVKPQVILEYIKSLDTSWLLDLKNKVSVSYRPETICLTGSRADVTECKDLFDDIITAVIFDTLKISKPGAKKFFQEKKEYIDLAKNQTGCLVQLVDDTRGTQGNMSLFPPPAYQLQTADGVDIVVCKADMCSYPVHAVVNSSNQDLKHNGGLAAALLKAAGPQLQDDCDRYVKRNGPLKPGDCMITAAGGQLYCKNVIHTVAPSFDSGKRNKSVLLLKRAVKLCLELAEVNSCDTVAFPVISRGLGFPLDLCAVTIVKAVREHCDEKGDDSILKMIHFVNNDDAAVQAMEAAVRHEFGNQGVTSTQKTTPNKQPAGKNVASDPCLCHVQTKEGLGITLKKGLIETATTEVTVNVVFENLALNRGAISNAILLVAGPKLQQQILAKAPNGNFGDIIVTDGCKLKSSHVFHAVTPQWDNDKGASEKILKGIFRNCLAMAENAGLSSISFPAMGTGNLGYPKDRVMTWMLDECVAFSSNSPKHLKKVMIIVFPGDVKTIQAFSDEFVKKFPNASNTSASAGSAKSSGGPFSKVVSQSGLHETTMGSATIQIVTGDITKETSDVIVNSSNDSFTLKSGVSKAILDAAGPAVETECQSLAALPHQNMIMTQPGNLKCNKILHLVGTTDPAGINTRMKEALKMCISKSYSSVSFPAIGTGQGGVQSKSVADAMLDAVIEVLGKNSSSSLTTIRIVIFQPPMVNDFLSSMQERVAGDNDPKNKGFWENIGLKLRALFTSDNTSKPQKDDDFIIDPVEVDPACFHICGNSQMEIDSAKKWVTDLVTRELHRIDIMDNAILSFSDADHQRIQDIQFRMSVSIKTVGKNTQASITIEGLSKDVLDASSEIHKMLTNVRFEEELKRKVDLASTVADWQYKKQGHGFKSLDAMSNFKLEEALEKKLGSVNITFNGQDYTVTMPKGPAKNSRGGSMEIKRVDKLKDEEVPEHWDPMPANSASHTVDIPAGTTEHNEVLQLFQATCPRTVIKIERIQNPVLWKGLQVKKRHMESRKSIQNNERRLFHGTCETTVPTINQYGFNRSYAGKNAACFGNGTYFAVNASYSAQDTYSKPNQNQEKRMYLCRVLTGEFALGKRDMIAPPPKAPGSIEMYDSVVDNVNTPSMFVIFHDTQACPEYLITFK</sequence>
<evidence type="ECO:0000256" key="8">
    <source>
        <dbReference type="SAM" id="Coils"/>
    </source>
</evidence>
<dbReference type="PROSITE" id="PS51154">
    <property type="entry name" value="MACRO"/>
    <property type="match status" value="3"/>
</dbReference>
<dbReference type="GO" id="GO:0003714">
    <property type="term" value="F:transcription corepressor activity"/>
    <property type="evidence" value="ECO:0007669"/>
    <property type="project" value="TreeGrafter"/>
</dbReference>
<evidence type="ECO:0000256" key="9">
    <source>
        <dbReference type="SAM" id="MobiDB-lite"/>
    </source>
</evidence>
<dbReference type="Gene3D" id="3.90.228.10">
    <property type="match status" value="1"/>
</dbReference>
<dbReference type="SMART" id="SM00506">
    <property type="entry name" value="A1pp"/>
    <property type="match status" value="3"/>
</dbReference>
<proteinExistence type="inferred from homology"/>
<dbReference type="Gene3D" id="3.30.70.330">
    <property type="match status" value="2"/>
</dbReference>
<dbReference type="FunCoup" id="A0A672IFZ2">
    <property type="interactions" value="200"/>
</dbReference>
<evidence type="ECO:0000256" key="6">
    <source>
        <dbReference type="ARBA" id="ARBA00024347"/>
    </source>
</evidence>
<feature type="domain" description="Macro" evidence="12">
    <location>
        <begin position="991"/>
        <end position="1175"/>
    </location>
</feature>
<evidence type="ECO:0000313" key="13">
    <source>
        <dbReference type="Ensembl" id="ENSSFAP00005039870.1"/>
    </source>
</evidence>
<dbReference type="InterPro" id="IPR057044">
    <property type="entry name" value="PARP14_KH_1"/>
</dbReference>
<evidence type="ECO:0000256" key="5">
    <source>
        <dbReference type="ARBA" id="ARBA00023242"/>
    </source>
</evidence>
<dbReference type="SUPFAM" id="SSF56399">
    <property type="entry name" value="ADP-ribosylation"/>
    <property type="match status" value="1"/>
</dbReference>
<evidence type="ECO:0000313" key="14">
    <source>
        <dbReference type="Proteomes" id="UP000472267"/>
    </source>
</evidence>
<dbReference type="InterPro" id="IPR052056">
    <property type="entry name" value="Mono-ARTD/PARP"/>
</dbReference>
<dbReference type="InterPro" id="IPR057045">
    <property type="entry name" value="PARP14_KH_3"/>
</dbReference>
<dbReference type="PANTHER" id="PTHR14453:SF89">
    <property type="entry name" value="PROTEIN MONO-ADP-RIBOSYLTRANSFERASE PARP14"/>
    <property type="match status" value="1"/>
</dbReference>
<feature type="domain" description="PARP catalytic" evidence="11">
    <location>
        <begin position="1602"/>
        <end position="1798"/>
    </location>
</feature>
<dbReference type="Proteomes" id="UP000472267">
    <property type="component" value="Chromosome 16"/>
</dbReference>
<name>A0A672IFZ2_SALFA</name>
<dbReference type="GO" id="GO:0070212">
    <property type="term" value="P:protein poly-ADP-ribosylation"/>
    <property type="evidence" value="ECO:0007669"/>
    <property type="project" value="TreeGrafter"/>
</dbReference>
<evidence type="ECO:0000259" key="12">
    <source>
        <dbReference type="PROSITE" id="PS51154"/>
    </source>
</evidence>
<keyword evidence="4 7" id="KW-0520">NAD</keyword>
<dbReference type="InterPro" id="IPR057043">
    <property type="entry name" value="PARP14_KH_2"/>
</dbReference>
<dbReference type="CDD" id="cd01439">
    <property type="entry name" value="TCCD_inducible_PARP_like"/>
    <property type="match status" value="1"/>
</dbReference>
<dbReference type="CDD" id="cd02903">
    <property type="entry name" value="Macro_BAL-like"/>
    <property type="match status" value="1"/>
</dbReference>
<dbReference type="Pfam" id="PF23253">
    <property type="entry name" value="KH_PARP14_6"/>
    <property type="match status" value="1"/>
</dbReference>
<gene>
    <name evidence="13" type="primary">LOC115403120</name>
</gene>
<dbReference type="Pfam" id="PF23085">
    <property type="entry name" value="RRM_PARP14_3"/>
    <property type="match status" value="1"/>
</dbReference>
<organism evidence="13 14">
    <name type="scientific">Salarias fasciatus</name>
    <name type="common">Jewelled blenny</name>
    <name type="synonym">Blennius fasciatus</name>
    <dbReference type="NCBI Taxonomy" id="181472"/>
    <lineage>
        <taxon>Eukaryota</taxon>
        <taxon>Metazoa</taxon>
        <taxon>Chordata</taxon>
        <taxon>Craniata</taxon>
        <taxon>Vertebrata</taxon>
        <taxon>Euteleostomi</taxon>
        <taxon>Actinopterygii</taxon>
        <taxon>Neopterygii</taxon>
        <taxon>Teleostei</taxon>
        <taxon>Neoteleostei</taxon>
        <taxon>Acanthomorphata</taxon>
        <taxon>Ovalentaria</taxon>
        <taxon>Blenniimorphae</taxon>
        <taxon>Blenniiformes</taxon>
        <taxon>Blennioidei</taxon>
        <taxon>Blenniidae</taxon>
        <taxon>Salariinae</taxon>
        <taxon>Salarias</taxon>
    </lineage>
</organism>
<feature type="region of interest" description="Disordered" evidence="9">
    <location>
        <begin position="967"/>
        <end position="986"/>
    </location>
</feature>
<dbReference type="Pfam" id="PF23252">
    <property type="entry name" value="KH_PARP14_5"/>
    <property type="match status" value="1"/>
</dbReference>
<feature type="domain" description="Macro" evidence="12">
    <location>
        <begin position="778"/>
        <end position="965"/>
    </location>
</feature>
<dbReference type="InterPro" id="IPR057051">
    <property type="entry name" value="PARP14_RPM_1"/>
</dbReference>
<feature type="region of interest" description="Disordered" evidence="9">
    <location>
        <begin position="116"/>
        <end position="137"/>
    </location>
</feature>
<feature type="domain" description="WWE" evidence="10">
    <location>
        <begin position="1520"/>
        <end position="1595"/>
    </location>
</feature>
<reference evidence="13" key="1">
    <citation type="submission" date="2019-06" db="EMBL/GenBank/DDBJ databases">
        <authorList>
            <consortium name="Wellcome Sanger Institute Data Sharing"/>
        </authorList>
    </citation>
    <scope>NUCLEOTIDE SEQUENCE [LARGE SCALE GENOMIC DNA]</scope>
</reference>
<dbReference type="InterPro" id="IPR004170">
    <property type="entry name" value="WWE_dom"/>
</dbReference>
<dbReference type="SUPFAM" id="SSF52949">
    <property type="entry name" value="Macro domain-like"/>
    <property type="match status" value="3"/>
</dbReference>
<dbReference type="GO" id="GO:1990404">
    <property type="term" value="F:NAD+-protein mono-ADP-ribosyltransferase activity"/>
    <property type="evidence" value="ECO:0007669"/>
    <property type="project" value="TreeGrafter"/>
</dbReference>
<dbReference type="InterPro" id="IPR043472">
    <property type="entry name" value="Macro_dom-like"/>
</dbReference>
<dbReference type="Pfam" id="PF23248">
    <property type="entry name" value="KH_PARP14_2"/>
    <property type="match status" value="1"/>
</dbReference>
<dbReference type="Pfam" id="PF00644">
    <property type="entry name" value="PARP"/>
    <property type="match status" value="1"/>
</dbReference>
<reference evidence="13" key="2">
    <citation type="submission" date="2025-08" db="UniProtKB">
        <authorList>
            <consortium name="Ensembl"/>
        </authorList>
    </citation>
    <scope>IDENTIFICATION</scope>
</reference>
<reference evidence="13" key="3">
    <citation type="submission" date="2025-09" db="UniProtKB">
        <authorList>
            <consortium name="Ensembl"/>
        </authorList>
    </citation>
    <scope>IDENTIFICATION</scope>
</reference>
<dbReference type="InterPro" id="IPR057050">
    <property type="entry name" value="RRM_PARP14_2"/>
</dbReference>
<dbReference type="InterPro" id="IPR002589">
    <property type="entry name" value="Macro_dom"/>
</dbReference>
<dbReference type="PANTHER" id="PTHR14453">
    <property type="entry name" value="PARP/ZINC FINGER CCCH TYPE DOMAIN CONTAINING PROTEIN"/>
    <property type="match status" value="1"/>
</dbReference>
<dbReference type="EC" id="2.4.2.-" evidence="7"/>
<dbReference type="Pfam" id="PF23249">
    <property type="entry name" value="KH_PARP14_3"/>
    <property type="match status" value="1"/>
</dbReference>
<dbReference type="InParanoid" id="A0A672IFZ2"/>
<dbReference type="Pfam" id="PF23245">
    <property type="entry name" value="RRM_PARP14_2"/>
    <property type="match status" value="1"/>
</dbReference>
<dbReference type="OMA" id="GQLCCKK"/>
<comment type="similarity">
    <text evidence="6">Belongs to the ARTD/PARP family.</text>
</comment>
<dbReference type="RefSeq" id="XP_029967782.1">
    <property type="nucleotide sequence ID" value="XM_030111922.1"/>
</dbReference>
<dbReference type="InterPro" id="IPR054596">
    <property type="entry name" value="PARP14_WWE"/>
</dbReference>
<protein>
    <recommendedName>
        <fullName evidence="7">Poly [ADP-ribose] polymerase</fullName>
        <shortName evidence="7">PARP</shortName>
        <ecNumber evidence="7">2.4.2.-</ecNumber>
    </recommendedName>
</protein>
<evidence type="ECO:0000256" key="4">
    <source>
        <dbReference type="ARBA" id="ARBA00023027"/>
    </source>
</evidence>
<dbReference type="SUPFAM" id="SSF117839">
    <property type="entry name" value="WWE domain"/>
    <property type="match status" value="1"/>
</dbReference>
<dbReference type="Gene3D" id="3.40.220.10">
    <property type="entry name" value="Leucine Aminopeptidase, subunit E, domain 1"/>
    <property type="match status" value="3"/>
</dbReference>
<dbReference type="Pfam" id="PF23084">
    <property type="entry name" value="KH_PARP14_1"/>
    <property type="match status" value="1"/>
</dbReference>
<comment type="subcellular location">
    <subcellularLocation>
        <location evidence="1">Nucleus</location>
    </subcellularLocation>
</comment>
<dbReference type="GO" id="GO:0010629">
    <property type="term" value="P:negative regulation of gene expression"/>
    <property type="evidence" value="ECO:0007669"/>
    <property type="project" value="TreeGrafter"/>
</dbReference>
<evidence type="ECO:0000259" key="10">
    <source>
        <dbReference type="PROSITE" id="PS50918"/>
    </source>
</evidence>
<evidence type="ECO:0000256" key="3">
    <source>
        <dbReference type="ARBA" id="ARBA00022679"/>
    </source>
</evidence>
<dbReference type="Pfam" id="PF01661">
    <property type="entry name" value="Macro"/>
    <property type="match status" value="3"/>
</dbReference>
<dbReference type="Gene3D" id="3.30.720.50">
    <property type="match status" value="1"/>
</dbReference>
<dbReference type="InterPro" id="IPR037197">
    <property type="entry name" value="WWE_dom_sf"/>
</dbReference>
<evidence type="ECO:0000256" key="2">
    <source>
        <dbReference type="ARBA" id="ARBA00022676"/>
    </source>
</evidence>
<dbReference type="InterPro" id="IPR057048">
    <property type="entry name" value="PARP14_KH_6"/>
</dbReference>
<dbReference type="Ensembl" id="ENSSFAT00005041345.1">
    <property type="protein sequence ID" value="ENSSFAP00005039870.1"/>
    <property type="gene ID" value="ENSSFAG00005019916.1"/>
</dbReference>
<dbReference type="GO" id="GO:0003950">
    <property type="term" value="F:NAD+ poly-ADP-ribosyltransferase activity"/>
    <property type="evidence" value="ECO:0007669"/>
    <property type="project" value="UniProtKB-UniRule"/>
</dbReference>
<accession>A0A672IFZ2</accession>
<evidence type="ECO:0000256" key="7">
    <source>
        <dbReference type="RuleBase" id="RU362114"/>
    </source>
</evidence>
<keyword evidence="14" id="KW-1185">Reference proteome</keyword>
<dbReference type="Pfam" id="PF23222">
    <property type="entry name" value="RRM_PARP14_1"/>
    <property type="match status" value="1"/>
</dbReference>
<keyword evidence="5" id="KW-0539">Nucleus</keyword>
<dbReference type="InterPro" id="IPR012677">
    <property type="entry name" value="Nucleotide-bd_a/b_plait_sf"/>
</dbReference>
<keyword evidence="2 7" id="KW-0328">Glycosyltransferase</keyword>